<gene>
    <name evidence="2" type="ORF">FRX31_004365</name>
</gene>
<feature type="compositionally biased region" description="Polar residues" evidence="1">
    <location>
        <begin position="42"/>
        <end position="62"/>
    </location>
</feature>
<accession>A0A7J6XAN3</accession>
<keyword evidence="3" id="KW-1185">Reference proteome</keyword>
<feature type="compositionally biased region" description="Polar residues" evidence="1">
    <location>
        <begin position="146"/>
        <end position="159"/>
    </location>
</feature>
<comment type="caution">
    <text evidence="2">The sequence shown here is derived from an EMBL/GenBank/DDBJ whole genome shotgun (WGS) entry which is preliminary data.</text>
</comment>
<dbReference type="AlphaFoldDB" id="A0A7J6XAN3"/>
<dbReference type="Proteomes" id="UP000554482">
    <property type="component" value="Unassembled WGS sequence"/>
</dbReference>
<organism evidence="2 3">
    <name type="scientific">Thalictrum thalictroides</name>
    <name type="common">Rue-anemone</name>
    <name type="synonym">Anemone thalictroides</name>
    <dbReference type="NCBI Taxonomy" id="46969"/>
    <lineage>
        <taxon>Eukaryota</taxon>
        <taxon>Viridiplantae</taxon>
        <taxon>Streptophyta</taxon>
        <taxon>Embryophyta</taxon>
        <taxon>Tracheophyta</taxon>
        <taxon>Spermatophyta</taxon>
        <taxon>Magnoliopsida</taxon>
        <taxon>Ranunculales</taxon>
        <taxon>Ranunculaceae</taxon>
        <taxon>Thalictroideae</taxon>
        <taxon>Thalictrum</taxon>
    </lineage>
</organism>
<protein>
    <submittedName>
        <fullName evidence="2">Uncharacterized protein</fullName>
    </submittedName>
</protein>
<feature type="compositionally biased region" description="Basic and acidic residues" evidence="1">
    <location>
        <begin position="119"/>
        <end position="144"/>
    </location>
</feature>
<evidence type="ECO:0000313" key="2">
    <source>
        <dbReference type="EMBL" id="KAF5206047.1"/>
    </source>
</evidence>
<sequence>MKKTNNEVNKFVSQAVIPVKNSFAALQGEREFSFQTKVGVAPNNNDGVGVHDTTSSSYSKVQETPYDDMEMEVEEGEVEVTDEVVIEDGIVDQLNRELKENSGKNKAGSVHQQDETGIEDMRSRREDVAKDPNVEKNIIKDVESKQGPSNMNQFALTNARQEKGVRNVPANPGKGKQKSR</sequence>
<feature type="region of interest" description="Disordered" evidence="1">
    <location>
        <begin position="39"/>
        <end position="67"/>
    </location>
</feature>
<proteinExistence type="predicted"/>
<dbReference type="EMBL" id="JABWDY010003306">
    <property type="protein sequence ID" value="KAF5206047.1"/>
    <property type="molecule type" value="Genomic_DNA"/>
</dbReference>
<name>A0A7J6XAN3_THATH</name>
<evidence type="ECO:0000313" key="3">
    <source>
        <dbReference type="Proteomes" id="UP000554482"/>
    </source>
</evidence>
<evidence type="ECO:0000256" key="1">
    <source>
        <dbReference type="SAM" id="MobiDB-lite"/>
    </source>
</evidence>
<feature type="region of interest" description="Disordered" evidence="1">
    <location>
        <begin position="96"/>
        <end position="180"/>
    </location>
</feature>
<reference evidence="2 3" key="1">
    <citation type="submission" date="2020-06" db="EMBL/GenBank/DDBJ databases">
        <title>Transcriptomic and genomic resources for Thalictrum thalictroides and T. hernandezii: Facilitating candidate gene discovery in an emerging model plant lineage.</title>
        <authorList>
            <person name="Arias T."/>
            <person name="Riano-Pachon D.M."/>
            <person name="Di Stilio V.S."/>
        </authorList>
    </citation>
    <scope>NUCLEOTIDE SEQUENCE [LARGE SCALE GENOMIC DNA]</scope>
    <source>
        <strain evidence="3">cv. WT478/WT964</strain>
        <tissue evidence="2">Leaves</tissue>
    </source>
</reference>